<name>A0A8H7VKL0_9FUNG</name>
<dbReference type="Pfam" id="PF06910">
    <property type="entry name" value="MEA1"/>
    <property type="match status" value="1"/>
</dbReference>
<evidence type="ECO:0008006" key="4">
    <source>
        <dbReference type="Google" id="ProtNLM"/>
    </source>
</evidence>
<feature type="compositionally biased region" description="Polar residues" evidence="1">
    <location>
        <begin position="148"/>
        <end position="162"/>
    </location>
</feature>
<dbReference type="Proteomes" id="UP000646827">
    <property type="component" value="Unassembled WGS sequence"/>
</dbReference>
<feature type="region of interest" description="Disordered" evidence="1">
    <location>
        <begin position="146"/>
        <end position="169"/>
    </location>
</feature>
<feature type="compositionally biased region" description="Basic and acidic residues" evidence="1">
    <location>
        <begin position="39"/>
        <end position="50"/>
    </location>
</feature>
<proteinExistence type="predicted"/>
<protein>
    <recommendedName>
        <fullName evidence="4">Male-enhanced antigen 1</fullName>
    </recommendedName>
</protein>
<gene>
    <name evidence="2" type="ORF">INT45_009631</name>
</gene>
<feature type="compositionally biased region" description="Acidic residues" evidence="1">
    <location>
        <begin position="72"/>
        <end position="93"/>
    </location>
</feature>
<evidence type="ECO:0000313" key="3">
    <source>
        <dbReference type="Proteomes" id="UP000646827"/>
    </source>
</evidence>
<reference evidence="2 3" key="1">
    <citation type="submission" date="2020-12" db="EMBL/GenBank/DDBJ databases">
        <title>Metabolic potential, ecology and presence of endohyphal bacteria is reflected in genomic diversity of Mucoromycotina.</title>
        <authorList>
            <person name="Muszewska A."/>
            <person name="Okrasinska A."/>
            <person name="Steczkiewicz K."/>
            <person name="Drgas O."/>
            <person name="Orlowska M."/>
            <person name="Perlinska-Lenart U."/>
            <person name="Aleksandrzak-Piekarczyk T."/>
            <person name="Szatraj K."/>
            <person name="Zielenkiewicz U."/>
            <person name="Pilsyk S."/>
            <person name="Malc E."/>
            <person name="Mieczkowski P."/>
            <person name="Kruszewska J.S."/>
            <person name="Biernat P."/>
            <person name="Pawlowska J."/>
        </authorList>
    </citation>
    <scope>NUCLEOTIDE SEQUENCE [LARGE SCALE GENOMIC DNA]</scope>
    <source>
        <strain evidence="2 3">CBS 142.35</strain>
    </source>
</reference>
<evidence type="ECO:0000313" key="2">
    <source>
        <dbReference type="EMBL" id="KAG2224045.1"/>
    </source>
</evidence>
<dbReference type="OrthoDB" id="5593200at2759"/>
<dbReference type="AlphaFoldDB" id="A0A8H7VKL0"/>
<keyword evidence="3" id="KW-1185">Reference proteome</keyword>
<feature type="region of interest" description="Disordered" evidence="1">
    <location>
        <begin position="33"/>
        <end position="110"/>
    </location>
</feature>
<feature type="non-terminal residue" evidence="2">
    <location>
        <position position="1"/>
    </location>
</feature>
<sequence>MNNIDNDNDKTELGPEYDIVEDFARQLEQVCSISPVKTKSNDDNHTTKDQDSDDDNDSMMNEIPFGYQQLAQDEDEGVSLTEDDGEDIEEEPMLEQQEPPTVSLDESEEIPKDTANTIKSIMNNIKMPDHAVPEWAKTIPESMWLPRYQQTQSQEGDNSTTTMEKDEKN</sequence>
<comment type="caution">
    <text evidence="2">The sequence shown here is derived from an EMBL/GenBank/DDBJ whole genome shotgun (WGS) entry which is preliminary data.</text>
</comment>
<dbReference type="EMBL" id="JAEPRB010000050">
    <property type="protein sequence ID" value="KAG2224045.1"/>
    <property type="molecule type" value="Genomic_DNA"/>
</dbReference>
<accession>A0A8H7VKL0</accession>
<organism evidence="2 3">
    <name type="scientific">Circinella minor</name>
    <dbReference type="NCBI Taxonomy" id="1195481"/>
    <lineage>
        <taxon>Eukaryota</taxon>
        <taxon>Fungi</taxon>
        <taxon>Fungi incertae sedis</taxon>
        <taxon>Mucoromycota</taxon>
        <taxon>Mucoromycotina</taxon>
        <taxon>Mucoromycetes</taxon>
        <taxon>Mucorales</taxon>
        <taxon>Lichtheimiaceae</taxon>
        <taxon>Circinella</taxon>
    </lineage>
</organism>
<evidence type="ECO:0000256" key="1">
    <source>
        <dbReference type="SAM" id="MobiDB-lite"/>
    </source>
</evidence>